<gene>
    <name evidence="2" type="ORF">METZ01_LOCUS91193</name>
</gene>
<dbReference type="SUPFAM" id="SSF53474">
    <property type="entry name" value="alpha/beta-Hydrolases"/>
    <property type="match status" value="1"/>
</dbReference>
<dbReference type="Pfam" id="PF00561">
    <property type="entry name" value="Abhydrolase_1"/>
    <property type="match status" value="1"/>
</dbReference>
<dbReference type="PRINTS" id="PR00111">
    <property type="entry name" value="ABHYDROLASE"/>
</dbReference>
<dbReference type="InterPro" id="IPR050266">
    <property type="entry name" value="AB_hydrolase_sf"/>
</dbReference>
<dbReference type="InterPro" id="IPR029058">
    <property type="entry name" value="AB_hydrolase_fold"/>
</dbReference>
<dbReference type="PANTHER" id="PTHR43798">
    <property type="entry name" value="MONOACYLGLYCEROL LIPASE"/>
    <property type="match status" value="1"/>
</dbReference>
<name>A0A381VD92_9ZZZZ</name>
<feature type="domain" description="AB hydrolase-1" evidence="1">
    <location>
        <begin position="2"/>
        <end position="224"/>
    </location>
</feature>
<accession>A0A381VD92</accession>
<dbReference type="GO" id="GO:0016020">
    <property type="term" value="C:membrane"/>
    <property type="evidence" value="ECO:0007669"/>
    <property type="project" value="TreeGrafter"/>
</dbReference>
<dbReference type="Gene3D" id="3.40.50.1820">
    <property type="entry name" value="alpha/beta hydrolase"/>
    <property type="match status" value="1"/>
</dbReference>
<dbReference type="AlphaFoldDB" id="A0A381VD92"/>
<proteinExistence type="predicted"/>
<protein>
    <recommendedName>
        <fullName evidence="1">AB hydrolase-1 domain-containing protein</fullName>
    </recommendedName>
</protein>
<evidence type="ECO:0000313" key="2">
    <source>
        <dbReference type="EMBL" id="SVA38339.1"/>
    </source>
</evidence>
<dbReference type="InterPro" id="IPR000073">
    <property type="entry name" value="AB_hydrolase_1"/>
</dbReference>
<sequence>MGGTAAGWHEVAQLLRRDFRVISIDQRGHGDSDHALTGYAVTSFASDLATFAVTLNIIPYNYCGLSLGARNGIAYAGDYPDHLSHLVLLDLGPEISKAALKLGQSTGTIRKKEWNTIQQFVEDMRIEYPGAPDEYIRMRGETELTQNHAGTLVPKADPELSRIMSSLRPKEQSYLWECWSRISCPLMVLRGDRSPYIDESIARRMKVLQPSAHFLDVPNSNHSIPAYNSRFLVDQLRQFLLD</sequence>
<evidence type="ECO:0000259" key="1">
    <source>
        <dbReference type="Pfam" id="PF00561"/>
    </source>
</evidence>
<reference evidence="2" key="1">
    <citation type="submission" date="2018-05" db="EMBL/GenBank/DDBJ databases">
        <authorList>
            <person name="Lanie J.A."/>
            <person name="Ng W.-L."/>
            <person name="Kazmierczak K.M."/>
            <person name="Andrzejewski T.M."/>
            <person name="Davidsen T.M."/>
            <person name="Wayne K.J."/>
            <person name="Tettelin H."/>
            <person name="Glass J.I."/>
            <person name="Rusch D."/>
            <person name="Podicherti R."/>
            <person name="Tsui H.-C.T."/>
            <person name="Winkler M.E."/>
        </authorList>
    </citation>
    <scope>NUCLEOTIDE SEQUENCE</scope>
</reference>
<organism evidence="2">
    <name type="scientific">marine metagenome</name>
    <dbReference type="NCBI Taxonomy" id="408172"/>
    <lineage>
        <taxon>unclassified sequences</taxon>
        <taxon>metagenomes</taxon>
        <taxon>ecological metagenomes</taxon>
    </lineage>
</organism>
<dbReference type="PANTHER" id="PTHR43798:SF33">
    <property type="entry name" value="HYDROLASE, PUTATIVE (AFU_ORTHOLOGUE AFUA_2G14860)-RELATED"/>
    <property type="match status" value="1"/>
</dbReference>
<dbReference type="EMBL" id="UINC01008524">
    <property type="protein sequence ID" value="SVA38339.1"/>
    <property type="molecule type" value="Genomic_DNA"/>
</dbReference>